<gene>
    <name evidence="1" type="ORF">I540_6074</name>
</gene>
<sequence>MSDPLQVVPEQLHLSANAVDGHLRDHVDAHRAADAKITGAPLAGGVAASALSAKSTDLQAKSLHVGNELTHFRDAFDKCGMRSPPPMTRQGQDFQYPRLSGGVSGVVVGW</sequence>
<dbReference type="AlphaFoldDB" id="X8DCU2"/>
<proteinExistence type="predicted"/>
<organism evidence="1 2">
    <name type="scientific">Mycobacteroides abscessus subsp. bolletii 1513</name>
    <dbReference type="NCBI Taxonomy" id="1299321"/>
    <lineage>
        <taxon>Bacteria</taxon>
        <taxon>Bacillati</taxon>
        <taxon>Actinomycetota</taxon>
        <taxon>Actinomycetes</taxon>
        <taxon>Mycobacteriales</taxon>
        <taxon>Mycobacteriaceae</taxon>
        <taxon>Mycobacteroides</taxon>
        <taxon>Mycobacteroides abscessus</taxon>
    </lineage>
</organism>
<dbReference type="EMBL" id="JAOJ01000006">
    <property type="protein sequence ID" value="EUA65876.1"/>
    <property type="molecule type" value="Genomic_DNA"/>
</dbReference>
<reference evidence="1 2" key="1">
    <citation type="submission" date="2013-12" db="EMBL/GenBank/DDBJ databases">
        <authorList>
            <person name="Zelazny A."/>
            <person name="Olivier K."/>
            <person name="Holland S."/>
            <person name="Lenaerts A."/>
            <person name="Ordway D."/>
            <person name="DeGroote M.A."/>
            <person name="Parker T."/>
            <person name="Sizemore C."/>
            <person name="Tallon L.J."/>
            <person name="Sadzewicz L.K."/>
            <person name="Sengamalay N."/>
            <person name="Fraser C.M."/>
            <person name="Hine E."/>
            <person name="Shefchek K.A."/>
            <person name="Das S.P."/>
            <person name="Tettelin H."/>
        </authorList>
    </citation>
    <scope>NUCLEOTIDE SEQUENCE [LARGE SCALE GENOMIC DNA]</scope>
    <source>
        <strain evidence="1 2">1513</strain>
    </source>
</reference>
<evidence type="ECO:0000313" key="2">
    <source>
        <dbReference type="Proteomes" id="UP000023351"/>
    </source>
</evidence>
<comment type="caution">
    <text evidence="1">The sequence shown here is derived from an EMBL/GenBank/DDBJ whole genome shotgun (WGS) entry which is preliminary data.</text>
</comment>
<dbReference type="Proteomes" id="UP000023351">
    <property type="component" value="Unassembled WGS sequence"/>
</dbReference>
<evidence type="ECO:0000313" key="1">
    <source>
        <dbReference type="EMBL" id="EUA65876.1"/>
    </source>
</evidence>
<name>X8DCU2_9MYCO</name>
<accession>X8DCU2</accession>
<dbReference type="PATRIC" id="fig|1299321.3.peg.5876"/>
<protein>
    <submittedName>
        <fullName evidence="1">Uncharacterized protein</fullName>
    </submittedName>
</protein>